<dbReference type="Gene3D" id="2.60.40.3440">
    <property type="match status" value="1"/>
</dbReference>
<dbReference type="Proteomes" id="UP001229081">
    <property type="component" value="Unassembled WGS sequence"/>
</dbReference>
<comment type="caution">
    <text evidence="3">The sequence shown here is derived from an EMBL/GenBank/DDBJ whole genome shotgun (WGS) entry which is preliminary data.</text>
</comment>
<evidence type="ECO:0000259" key="1">
    <source>
        <dbReference type="Pfam" id="PF13449"/>
    </source>
</evidence>
<dbReference type="PANTHER" id="PTHR37957">
    <property type="entry name" value="BLR7070 PROTEIN"/>
    <property type="match status" value="1"/>
</dbReference>
<organism evidence="3 5">
    <name type="scientific">Mycobacterium paragordonae</name>
    <dbReference type="NCBI Taxonomy" id="1389713"/>
    <lineage>
        <taxon>Bacteria</taxon>
        <taxon>Bacillati</taxon>
        <taxon>Actinomycetota</taxon>
        <taxon>Actinomycetes</taxon>
        <taxon>Mycobacteriales</taxon>
        <taxon>Mycobacteriaceae</taxon>
        <taxon>Mycobacterium</taxon>
    </lineage>
</organism>
<evidence type="ECO:0000313" key="5">
    <source>
        <dbReference type="Proteomes" id="UP001229081"/>
    </source>
</evidence>
<dbReference type="PANTHER" id="PTHR37957:SF1">
    <property type="entry name" value="PHYTASE-LIKE DOMAIN-CONTAINING PROTEIN"/>
    <property type="match status" value="1"/>
</dbReference>
<dbReference type="AlphaFoldDB" id="A0AAJ1SCC9"/>
<evidence type="ECO:0000313" key="3">
    <source>
        <dbReference type="EMBL" id="MDP7739109.1"/>
    </source>
</evidence>
<protein>
    <submittedName>
        <fullName evidence="3">Esterase-like activity of phytase family protein</fullName>
    </submittedName>
</protein>
<reference evidence="3" key="3">
    <citation type="submission" date="2023-06" db="EMBL/GenBank/DDBJ databases">
        <title>Identification of two novel mycobacterium reveal diversities and complexities of Mycobacterium gordonae clade.</title>
        <authorList>
            <person name="Matsumoto Y."/>
            <person name="Nakamura S."/>
            <person name="Motooka D."/>
            <person name="Fukushima K."/>
        </authorList>
    </citation>
    <scope>NUCLEOTIDE SEQUENCE</scope>
    <source>
        <strain evidence="3">TY812</strain>
    </source>
</reference>
<gene>
    <name evidence="2" type="ORF">MPRG_43950</name>
    <name evidence="3" type="ORF">QXL92_30730</name>
</gene>
<dbReference type="EMBL" id="BLKX01000001">
    <property type="protein sequence ID" value="GFG81119.1"/>
    <property type="molecule type" value="Genomic_DNA"/>
</dbReference>
<evidence type="ECO:0000313" key="2">
    <source>
        <dbReference type="EMBL" id="GFG81119.1"/>
    </source>
</evidence>
<proteinExistence type="predicted"/>
<dbReference type="PROSITE" id="PS51257">
    <property type="entry name" value="PROKAR_LIPOPROTEIN"/>
    <property type="match status" value="1"/>
</dbReference>
<accession>A0AAJ1SCC9</accession>
<sequence length="536" mass="55894">MAYSRMDYTMRTVAVFATVLVTVAGCASSAKPSLPAASGKAEFSAAAGKPLNITPDRMLAATGGITPVAFGKPAHGKISYGSNGAVVYTPDAGFKGNDELPVTVSRAVKLYSEDQLPLATMGGIDIQASAHGSGIAPVPGSGDEIYGLTDRGPNVEGRTPNEIVFPVPEYHPHIAKLKLADGVATVERTVMLQGPDGHPLEGLLDPHAIPGETMVDLNGTPLPPADYGIDPEGLVATLDGNFWVSDEYGPYIIHFDSNGKELERLSPYDDTLPRELSLRAPNQGLEGLTITPDGNTLVAVMQSALQTPGLPGPAKSVPITRIVTINLVNRNIMHEYVYPLANPQESKVGISEITALSATTFLVDERNSKNPPDGNAKIYVADIAAATDVGPNSTVPGATYDAAAGGLLINKMPIENLVGISTDAEALARLKGAGITAATKTLQVDVAALLRTLSPKGDFFGHDKIEGVATRDGGKTLLLSNDSDFGLAGLASDTPPFRLKPKLLPNGTQDSGEILAVDTDQLPAKTEKVTVAVKVS</sequence>
<dbReference type="InterPro" id="IPR027372">
    <property type="entry name" value="Phytase-like_dom"/>
</dbReference>
<name>A0AAJ1SCC9_9MYCO</name>
<dbReference type="Proteomes" id="UP000465240">
    <property type="component" value="Unassembled WGS sequence"/>
</dbReference>
<reference evidence="2" key="2">
    <citation type="submission" date="2020-02" db="EMBL/GenBank/DDBJ databases">
        <authorList>
            <person name="Matsumoto Y."/>
            <person name="Kinjo T."/>
            <person name="Motooka D."/>
            <person name="Nabeya D."/>
            <person name="Jung N."/>
            <person name="Uechi K."/>
            <person name="Horii T."/>
            <person name="Iida T."/>
            <person name="Fujita J."/>
            <person name="Nakamura S."/>
        </authorList>
    </citation>
    <scope>NUCLEOTIDE SEQUENCE</scope>
    <source>
        <strain evidence="2">JCM 18565</strain>
    </source>
</reference>
<dbReference type="Pfam" id="PF13449">
    <property type="entry name" value="Phytase-like"/>
    <property type="match status" value="1"/>
</dbReference>
<evidence type="ECO:0000313" key="4">
    <source>
        <dbReference type="Proteomes" id="UP000465240"/>
    </source>
</evidence>
<dbReference type="Pfam" id="PF17963">
    <property type="entry name" value="Big_9"/>
    <property type="match status" value="1"/>
</dbReference>
<keyword evidence="4" id="KW-1185">Reference proteome</keyword>
<reference evidence="2 4" key="1">
    <citation type="journal article" date="2019" name="Emerg. Microbes Infect.">
        <title>Comprehensive subspecies identification of 175 nontuberculous mycobacteria species based on 7547 genomic profiles.</title>
        <authorList>
            <person name="Matsumoto Y."/>
            <person name="Kinjo T."/>
            <person name="Motooka D."/>
            <person name="Nabeya D."/>
            <person name="Jung N."/>
            <person name="Uechi K."/>
            <person name="Horii T."/>
            <person name="Iida T."/>
            <person name="Fujita J."/>
            <person name="Nakamura S."/>
        </authorList>
    </citation>
    <scope>NUCLEOTIDE SEQUENCE [LARGE SCALE GENOMIC DNA]</scope>
    <source>
        <strain evidence="2 4">JCM 18565</strain>
    </source>
</reference>
<dbReference type="SUPFAM" id="SSF101898">
    <property type="entry name" value="NHL repeat"/>
    <property type="match status" value="1"/>
</dbReference>
<feature type="domain" description="Phytase-like" evidence="1">
    <location>
        <begin position="133"/>
        <end position="416"/>
    </location>
</feature>
<dbReference type="RefSeq" id="WP_242460534.1">
    <property type="nucleotide sequence ID" value="NZ_BLKX01000001.1"/>
</dbReference>
<dbReference type="EMBL" id="JAUFSA010000003">
    <property type="protein sequence ID" value="MDP7739109.1"/>
    <property type="molecule type" value="Genomic_DNA"/>
</dbReference>